<dbReference type="InterPro" id="IPR018895">
    <property type="entry name" value="DUF2474"/>
</dbReference>
<organism evidence="2 3">
    <name type="scientific">Sphingobium terrigena</name>
    <dbReference type="NCBI Taxonomy" id="2304063"/>
    <lineage>
        <taxon>Bacteria</taxon>
        <taxon>Pseudomonadati</taxon>
        <taxon>Pseudomonadota</taxon>
        <taxon>Alphaproteobacteria</taxon>
        <taxon>Sphingomonadales</taxon>
        <taxon>Sphingomonadaceae</taxon>
        <taxon>Sphingobium</taxon>
    </lineage>
</organism>
<keyword evidence="1" id="KW-1133">Transmembrane helix</keyword>
<dbReference type="RefSeq" id="WP_082919883.1">
    <property type="nucleotide sequence ID" value="NZ_QVRA01000037.1"/>
</dbReference>
<protein>
    <submittedName>
        <fullName evidence="2">DUF2474 domain-containing protein</fullName>
    </submittedName>
</protein>
<evidence type="ECO:0000256" key="1">
    <source>
        <dbReference type="SAM" id="Phobius"/>
    </source>
</evidence>
<name>A0A418YLJ3_9SPHN</name>
<dbReference type="EMBL" id="QVRA01000037">
    <property type="protein sequence ID" value="RJG51974.1"/>
    <property type="molecule type" value="Genomic_DNA"/>
</dbReference>
<dbReference type="AlphaFoldDB" id="A0A418YLJ3"/>
<sequence>MKYTPFWKRLGWMALIWTGSVVALGAVSMILRFWLKT</sequence>
<comment type="caution">
    <text evidence="2">The sequence shown here is derived from an EMBL/GenBank/DDBJ whole genome shotgun (WGS) entry which is preliminary data.</text>
</comment>
<dbReference type="OrthoDB" id="6199137at2"/>
<feature type="transmembrane region" description="Helical" evidence="1">
    <location>
        <begin position="12"/>
        <end position="35"/>
    </location>
</feature>
<dbReference type="Proteomes" id="UP000283469">
    <property type="component" value="Unassembled WGS sequence"/>
</dbReference>
<keyword evidence="1" id="KW-0472">Membrane</keyword>
<reference evidence="2 3" key="1">
    <citation type="submission" date="2018-08" db="EMBL/GenBank/DDBJ databases">
        <title>Sphingobium sp. EO9.</title>
        <authorList>
            <person name="Park Y."/>
            <person name="Kim K.H."/>
            <person name="Jeon C.O."/>
        </authorList>
    </citation>
    <scope>NUCLEOTIDE SEQUENCE [LARGE SCALE GENOMIC DNA]</scope>
    <source>
        <strain evidence="2 3">EO9</strain>
    </source>
</reference>
<keyword evidence="3" id="KW-1185">Reference proteome</keyword>
<proteinExistence type="predicted"/>
<accession>A0A418YLJ3</accession>
<dbReference type="Pfam" id="PF10617">
    <property type="entry name" value="DUF2474"/>
    <property type="match status" value="1"/>
</dbReference>
<keyword evidence="1" id="KW-0812">Transmembrane</keyword>
<evidence type="ECO:0000313" key="2">
    <source>
        <dbReference type="EMBL" id="RJG51974.1"/>
    </source>
</evidence>
<gene>
    <name evidence="2" type="ORF">D0Z70_22185</name>
</gene>
<evidence type="ECO:0000313" key="3">
    <source>
        <dbReference type="Proteomes" id="UP000283469"/>
    </source>
</evidence>